<sequence length="89" mass="9933">RRLITSDSLSLDQDRNVYCITDGLVQVYVKTSTTSGEPEGIWATEELNRYHLVNEAGSEGTLSNPFTIPGLFTENVNLVWPDEEVDEVS</sequence>
<organism evidence="1 2">
    <name type="scientific">Hydnum rufescens UP504</name>
    <dbReference type="NCBI Taxonomy" id="1448309"/>
    <lineage>
        <taxon>Eukaryota</taxon>
        <taxon>Fungi</taxon>
        <taxon>Dikarya</taxon>
        <taxon>Basidiomycota</taxon>
        <taxon>Agaricomycotina</taxon>
        <taxon>Agaricomycetes</taxon>
        <taxon>Cantharellales</taxon>
        <taxon>Hydnaceae</taxon>
        <taxon>Hydnum</taxon>
    </lineage>
</organism>
<gene>
    <name evidence="1" type="ORF">BS47DRAFT_1318034</name>
</gene>
<dbReference type="AlphaFoldDB" id="A0A9P6AXS5"/>
<reference evidence="1" key="1">
    <citation type="journal article" date="2020" name="Nat. Commun.">
        <title>Large-scale genome sequencing of mycorrhizal fungi provides insights into the early evolution of symbiotic traits.</title>
        <authorList>
            <person name="Miyauchi S."/>
            <person name="Kiss E."/>
            <person name="Kuo A."/>
            <person name="Drula E."/>
            <person name="Kohler A."/>
            <person name="Sanchez-Garcia M."/>
            <person name="Morin E."/>
            <person name="Andreopoulos B."/>
            <person name="Barry K.W."/>
            <person name="Bonito G."/>
            <person name="Buee M."/>
            <person name="Carver A."/>
            <person name="Chen C."/>
            <person name="Cichocki N."/>
            <person name="Clum A."/>
            <person name="Culley D."/>
            <person name="Crous P.W."/>
            <person name="Fauchery L."/>
            <person name="Girlanda M."/>
            <person name="Hayes R.D."/>
            <person name="Keri Z."/>
            <person name="LaButti K."/>
            <person name="Lipzen A."/>
            <person name="Lombard V."/>
            <person name="Magnuson J."/>
            <person name="Maillard F."/>
            <person name="Murat C."/>
            <person name="Nolan M."/>
            <person name="Ohm R.A."/>
            <person name="Pangilinan J."/>
            <person name="Pereira M.F."/>
            <person name="Perotto S."/>
            <person name="Peter M."/>
            <person name="Pfister S."/>
            <person name="Riley R."/>
            <person name="Sitrit Y."/>
            <person name="Stielow J.B."/>
            <person name="Szollosi G."/>
            <person name="Zifcakova L."/>
            <person name="Stursova M."/>
            <person name="Spatafora J.W."/>
            <person name="Tedersoo L."/>
            <person name="Vaario L.M."/>
            <person name="Yamada A."/>
            <person name="Yan M."/>
            <person name="Wang P."/>
            <person name="Xu J."/>
            <person name="Bruns T."/>
            <person name="Baldrian P."/>
            <person name="Vilgalys R."/>
            <person name="Dunand C."/>
            <person name="Henrissat B."/>
            <person name="Grigoriev I.V."/>
            <person name="Hibbett D."/>
            <person name="Nagy L.G."/>
            <person name="Martin F.M."/>
        </authorList>
    </citation>
    <scope>NUCLEOTIDE SEQUENCE</scope>
    <source>
        <strain evidence="1">UP504</strain>
    </source>
</reference>
<keyword evidence="2" id="KW-1185">Reference proteome</keyword>
<dbReference type="Proteomes" id="UP000886523">
    <property type="component" value="Unassembled WGS sequence"/>
</dbReference>
<proteinExistence type="predicted"/>
<dbReference type="OrthoDB" id="3211856at2759"/>
<name>A0A9P6AXS5_9AGAM</name>
<comment type="caution">
    <text evidence="1">The sequence shown here is derived from an EMBL/GenBank/DDBJ whole genome shotgun (WGS) entry which is preliminary data.</text>
</comment>
<evidence type="ECO:0000313" key="1">
    <source>
        <dbReference type="EMBL" id="KAF9512746.1"/>
    </source>
</evidence>
<accession>A0A9P6AXS5</accession>
<feature type="non-terminal residue" evidence="1">
    <location>
        <position position="1"/>
    </location>
</feature>
<protein>
    <submittedName>
        <fullName evidence="1">Uncharacterized protein</fullName>
    </submittedName>
</protein>
<evidence type="ECO:0000313" key="2">
    <source>
        <dbReference type="Proteomes" id="UP000886523"/>
    </source>
</evidence>
<dbReference type="EMBL" id="MU128982">
    <property type="protein sequence ID" value="KAF9512746.1"/>
    <property type="molecule type" value="Genomic_DNA"/>
</dbReference>